<keyword evidence="10" id="KW-0479">Metal-binding</keyword>
<evidence type="ECO:0000256" key="14">
    <source>
        <dbReference type="ARBA" id="ARBA00023136"/>
    </source>
</evidence>
<evidence type="ECO:0000256" key="7">
    <source>
        <dbReference type="ARBA" id="ARBA00022483"/>
    </source>
</evidence>
<dbReference type="GO" id="GO:0005770">
    <property type="term" value="C:late endosome"/>
    <property type="evidence" value="ECO:0007669"/>
    <property type="project" value="UniProtKB-SubCell"/>
</dbReference>
<dbReference type="Gene3D" id="1.10.357.50">
    <property type="match status" value="1"/>
</dbReference>
<sequence length="1216" mass="136363">MATLLSHLQRRPPLVRQAIKIRRRRVRDLQDPPAHGAQEIEPPSHHLSPEERALLYEEALYTVLHRLGQPEPGHVREASELLLYLQEAFHMEPEEHQQMLQRVRKLEKPIFCLKATVKQAKGILGKDVSGFSDPYCLLGIEQGVSVQGGSPGSRRRQKAVVRHTIPEEQTHRTQVIEQTLNPVWEETFILEFEDISSSSFHLDMWDMDTVESVRQKLGELTDLHGLRRIFKEARKDKGQDDFLGNVVVRLQDLRCREDHWYPLEPCTETYPDRGQCHLQFQLIHKRRAPVASRSQPSYTVHLHLLQQLVSHEVTRHQAGSTSWDGSLSPQAATILFLHATQKDLSDFHQSMAQWLAYSRLYQSLEFPSSCLLHPITSIEYQWIQGRLKGEQLEELAASFSSLLAYGLSLIRKFRSVFPLSVADSPARLQSLLRVLVQMCKMKAFGELHPDSAPLPRLVAETLRTGTTEWFHLKQQHHQPMVQGLLEAGKALLSLVQDVIGDLLQCRHTWNKIFQNTLKVDLFSMAFVELQWLVAKRVQDHTAVVAGSPVSPEMGESLFQLYVSLKELYQLRPGPEDRDGVLALDGFHRWFQPAVPSWLQKTYSVALARVQRAVQMDELVPLGELTKHSTSAVDLSTCFAQISHTARQLDWPDPEEAFMITVKFVEDTCRLALVYCSLIKARARELSAGQKDQGQAANMLCVVVNDMEQLRLVIGKLPAQLAWEALEQRVGAMLEQGQLQNTLHAQLQGALAGLGHEIRTGVRTLARQLEVGIATHIQKLVSVKESVLPEDAILPLMKFLEVKLCYMNTNLVQENFSSLLTLLWTHTLTVLTEAAASQRSCPLASSRLKVALQNLEICFYAEGCGLPPAALHTDDFQVGGTCLSVLTCVQYQLHHLQGPAQKENVGPFFQKLLRIERQQQQSIQPSRRFFKLGDGAAVQLCGGHSCEAHPVCASAVPRGHPEGAFPSQGSSTAGALLSHRCRAPDGGDWDSSGGFSAAPRSQALQRDLELQAASSRELIRKYFCSRIQRQAETTSEELGAVTVKASYRASEQKLRVELLSASSLLPLDSNGSSDPFVQLTLEPRHEFPELAPRETQKHKKDLHPLFDETFEFLVPAEPCLKDGACLLLTVLDHDTLGADDLEGEAFLPLRSVPGLTGTEEPGEVPQTRLPLTYPALNGDPILQLLESRKGDREAQVFVRLRRQRAKQASQHAPRPGQ</sequence>
<keyword evidence="14" id="KW-0472">Membrane</keyword>
<evidence type="ECO:0000256" key="13">
    <source>
        <dbReference type="ARBA" id="ARBA00022837"/>
    </source>
</evidence>
<dbReference type="GO" id="GO:0016020">
    <property type="term" value="C:membrane"/>
    <property type="evidence" value="ECO:0007669"/>
    <property type="project" value="UniProtKB-SubCell"/>
</dbReference>
<dbReference type="Gene3D" id="2.60.40.150">
    <property type="entry name" value="C2 domain"/>
    <property type="match status" value="2"/>
</dbReference>
<evidence type="ECO:0000256" key="16">
    <source>
        <dbReference type="ARBA" id="ARBA00056717"/>
    </source>
</evidence>
<dbReference type="SMART" id="SM00239">
    <property type="entry name" value="C2"/>
    <property type="match status" value="2"/>
</dbReference>
<dbReference type="PROSITE" id="PS51258">
    <property type="entry name" value="MHD1"/>
    <property type="match status" value="1"/>
</dbReference>
<dbReference type="GO" id="GO:0005764">
    <property type="term" value="C:lysosome"/>
    <property type="evidence" value="ECO:0007669"/>
    <property type="project" value="UniProtKB-SubCell"/>
</dbReference>
<dbReference type="EMBL" id="CYRY02044295">
    <property type="protein sequence ID" value="VCX39170.1"/>
    <property type="molecule type" value="Genomic_DNA"/>
</dbReference>
<dbReference type="Proteomes" id="UP000269945">
    <property type="component" value="Unassembled WGS sequence"/>
</dbReference>
<evidence type="ECO:0000313" key="24">
    <source>
        <dbReference type="Proteomes" id="UP000269945"/>
    </source>
</evidence>
<comment type="function">
    <text evidence="16">Plays a role in cytotoxic granule exocytosis in lymphocytes. Required for both granule maturation and granule docking and priming at the immunologic synapse. Regulates assembly of recycling and late endosomal structures, leading to the formation of an endosomal exocytic compartment that fuses with perforin-containing granules at the immunologic synapse and licences them for exocytosis. Regulates Ca(2+)-dependent secretory lysosome exocytosis in mast cells.</text>
</comment>
<evidence type="ECO:0000256" key="8">
    <source>
        <dbReference type="ARBA" id="ARBA00022490"/>
    </source>
</evidence>
<dbReference type="GO" id="GO:0006887">
    <property type="term" value="P:exocytosis"/>
    <property type="evidence" value="ECO:0007669"/>
    <property type="project" value="UniProtKB-KW"/>
</dbReference>
<dbReference type="Pfam" id="PF06292">
    <property type="entry name" value="MUN"/>
    <property type="match status" value="1"/>
</dbReference>
<dbReference type="InterPro" id="IPR014772">
    <property type="entry name" value="Munc13_dom-2"/>
</dbReference>
<keyword evidence="8" id="KW-0963">Cytoplasm</keyword>
<evidence type="ECO:0000256" key="4">
    <source>
        <dbReference type="ARBA" id="ARBA00004496"/>
    </source>
</evidence>
<comment type="caution">
    <text evidence="23">The sequence shown here is derived from an EMBL/GenBank/DDBJ whole genome shotgun (WGS) entry which is preliminary data.</text>
</comment>
<evidence type="ECO:0000256" key="10">
    <source>
        <dbReference type="ARBA" id="ARBA00022723"/>
    </source>
</evidence>
<feature type="region of interest" description="Disordered" evidence="19">
    <location>
        <begin position="25"/>
        <end position="48"/>
    </location>
</feature>
<evidence type="ECO:0000256" key="17">
    <source>
        <dbReference type="ARBA" id="ARBA00071105"/>
    </source>
</evidence>
<evidence type="ECO:0000256" key="12">
    <source>
        <dbReference type="ARBA" id="ARBA00022753"/>
    </source>
</evidence>
<dbReference type="CDD" id="cd08676">
    <property type="entry name" value="C2A_Munc13-like"/>
    <property type="match status" value="1"/>
</dbReference>
<evidence type="ECO:0000256" key="18">
    <source>
        <dbReference type="ARBA" id="ARBA00082941"/>
    </source>
</evidence>
<feature type="domain" description="MHD2" evidence="22">
    <location>
        <begin position="789"/>
        <end position="896"/>
    </location>
</feature>
<evidence type="ECO:0000259" key="21">
    <source>
        <dbReference type="PROSITE" id="PS51258"/>
    </source>
</evidence>
<keyword evidence="7" id="KW-0268">Exocytosis</keyword>
<feature type="domain" description="C2" evidence="20">
    <location>
        <begin position="1036"/>
        <end position="1161"/>
    </location>
</feature>
<name>A0A9X9M8A9_GULGU</name>
<dbReference type="InterPro" id="IPR052095">
    <property type="entry name" value="UNC-13_domain"/>
</dbReference>
<dbReference type="PANTHER" id="PTHR45999">
    <property type="entry name" value="UNC-13-4A, ISOFORM B"/>
    <property type="match status" value="1"/>
</dbReference>
<dbReference type="InterPro" id="IPR000008">
    <property type="entry name" value="C2_dom"/>
</dbReference>
<dbReference type="FunFam" id="2.60.40.150:FF:000164">
    <property type="entry name" value="Protein unc-13 homolog D"/>
    <property type="match status" value="1"/>
</dbReference>
<protein>
    <recommendedName>
        <fullName evidence="17">Protein unc-13 homolog D</fullName>
    </recommendedName>
    <alternativeName>
        <fullName evidence="18">Munc13-4</fullName>
    </alternativeName>
</protein>
<dbReference type="AlphaFoldDB" id="A0A9X9M8A9"/>
<dbReference type="PROSITE" id="PS50004">
    <property type="entry name" value="C2"/>
    <property type="match status" value="2"/>
</dbReference>
<feature type="domain" description="MHD1" evidence="21">
    <location>
        <begin position="558"/>
        <end position="678"/>
    </location>
</feature>
<comment type="similarity">
    <text evidence="6">Belongs to the unc-13 family.</text>
</comment>
<evidence type="ECO:0000313" key="23">
    <source>
        <dbReference type="EMBL" id="VCX39170.1"/>
    </source>
</evidence>
<evidence type="ECO:0000256" key="1">
    <source>
        <dbReference type="ARBA" id="ARBA00004170"/>
    </source>
</evidence>
<dbReference type="InterPro" id="IPR035892">
    <property type="entry name" value="C2_domain_sf"/>
</dbReference>
<evidence type="ECO:0000256" key="3">
    <source>
        <dbReference type="ARBA" id="ARBA00004371"/>
    </source>
</evidence>
<dbReference type="InterPro" id="IPR010439">
    <property type="entry name" value="MUN_dom"/>
</dbReference>
<organism evidence="23 24">
    <name type="scientific">Gulo gulo</name>
    <name type="common">Wolverine</name>
    <name type="synonym">Gluton</name>
    <dbReference type="NCBI Taxonomy" id="48420"/>
    <lineage>
        <taxon>Eukaryota</taxon>
        <taxon>Metazoa</taxon>
        <taxon>Chordata</taxon>
        <taxon>Craniata</taxon>
        <taxon>Vertebrata</taxon>
        <taxon>Euteleostomi</taxon>
        <taxon>Mammalia</taxon>
        <taxon>Eutheria</taxon>
        <taxon>Laurasiatheria</taxon>
        <taxon>Carnivora</taxon>
        <taxon>Caniformia</taxon>
        <taxon>Musteloidea</taxon>
        <taxon>Mustelidae</taxon>
        <taxon>Guloninae</taxon>
        <taxon>Gulo</taxon>
    </lineage>
</organism>
<comment type="subcellular location">
    <subcellularLocation>
        <location evidence="4">Cytoplasm</location>
    </subcellularLocation>
    <subcellularLocation>
        <location evidence="5">Late endosome</location>
    </subcellularLocation>
    <subcellularLocation>
        <location evidence="3">Lysosome</location>
    </subcellularLocation>
    <subcellularLocation>
        <location evidence="1">Membrane</location>
        <topology evidence="1">Peripheral membrane protein</topology>
    </subcellularLocation>
    <subcellularLocation>
        <location evidence="2">Recycling endosome</location>
    </subcellularLocation>
</comment>
<reference evidence="23 24" key="1">
    <citation type="submission" date="2018-10" db="EMBL/GenBank/DDBJ databases">
        <authorList>
            <person name="Ekblom R."/>
            <person name="Jareborg N."/>
        </authorList>
    </citation>
    <scope>NUCLEOTIDE SEQUENCE [LARGE SCALE GENOMIC DNA]</scope>
    <source>
        <tissue evidence="23">Muscle</tissue>
    </source>
</reference>
<keyword evidence="24" id="KW-1185">Reference proteome</keyword>
<evidence type="ECO:0000256" key="5">
    <source>
        <dbReference type="ARBA" id="ARBA00004603"/>
    </source>
</evidence>
<keyword evidence="9" id="KW-0597">Phosphoprotein</keyword>
<accession>A0A9X9M8A9</accession>
<dbReference type="FunFam" id="1.10.357.50:FF:000005">
    <property type="entry name" value="protein unc-13 homolog D"/>
    <property type="match status" value="1"/>
</dbReference>
<keyword evidence="13" id="KW-0106">Calcium</keyword>
<dbReference type="PANTHER" id="PTHR45999:SF3">
    <property type="entry name" value="PROTEIN UNC-13 HOMOLOG D"/>
    <property type="match status" value="1"/>
</dbReference>
<evidence type="ECO:0000256" key="9">
    <source>
        <dbReference type="ARBA" id="ARBA00022553"/>
    </source>
</evidence>
<evidence type="ECO:0000259" key="20">
    <source>
        <dbReference type="PROSITE" id="PS50004"/>
    </source>
</evidence>
<evidence type="ECO:0000256" key="19">
    <source>
        <dbReference type="SAM" id="MobiDB-lite"/>
    </source>
</evidence>
<dbReference type="PROSITE" id="PS51259">
    <property type="entry name" value="MHD2"/>
    <property type="match status" value="1"/>
</dbReference>
<gene>
    <name evidence="23" type="ORF">BN2614_LOCUS6</name>
</gene>
<evidence type="ECO:0000256" key="2">
    <source>
        <dbReference type="ARBA" id="ARBA00004172"/>
    </source>
</evidence>
<dbReference type="GO" id="GO:0046872">
    <property type="term" value="F:metal ion binding"/>
    <property type="evidence" value="ECO:0007669"/>
    <property type="project" value="UniProtKB-KW"/>
</dbReference>
<evidence type="ECO:0000256" key="15">
    <source>
        <dbReference type="ARBA" id="ARBA00023228"/>
    </source>
</evidence>
<dbReference type="InterPro" id="IPR014770">
    <property type="entry name" value="Munc13_1"/>
</dbReference>
<feature type="domain" description="C2" evidence="20">
    <location>
        <begin position="92"/>
        <end position="239"/>
    </location>
</feature>
<proteinExistence type="inferred from homology"/>
<keyword evidence="12" id="KW-0967">Endosome</keyword>
<keyword evidence="11" id="KW-0677">Repeat</keyword>
<keyword evidence="15" id="KW-0458">Lysosome</keyword>
<evidence type="ECO:0000259" key="22">
    <source>
        <dbReference type="PROSITE" id="PS51259"/>
    </source>
</evidence>
<dbReference type="CDD" id="cd04009">
    <property type="entry name" value="C2B_Munc13-like"/>
    <property type="match status" value="1"/>
</dbReference>
<evidence type="ECO:0000256" key="11">
    <source>
        <dbReference type="ARBA" id="ARBA00022737"/>
    </source>
</evidence>
<evidence type="ECO:0000256" key="6">
    <source>
        <dbReference type="ARBA" id="ARBA00005823"/>
    </source>
</evidence>
<dbReference type="GO" id="GO:0070382">
    <property type="term" value="C:exocytic vesicle"/>
    <property type="evidence" value="ECO:0007669"/>
    <property type="project" value="TreeGrafter"/>
</dbReference>
<dbReference type="SUPFAM" id="SSF49562">
    <property type="entry name" value="C2 domain (Calcium/lipid-binding domain, CaLB)"/>
    <property type="match status" value="2"/>
</dbReference>
<dbReference type="Pfam" id="PF00168">
    <property type="entry name" value="C2"/>
    <property type="match status" value="2"/>
</dbReference>
<dbReference type="FunFam" id="2.60.40.150:FF:000123">
    <property type="entry name" value="protein unc-13 homolog D"/>
    <property type="match status" value="1"/>
</dbReference>
<dbReference type="GO" id="GO:0055037">
    <property type="term" value="C:recycling endosome"/>
    <property type="evidence" value="ECO:0007669"/>
    <property type="project" value="UniProtKB-SubCell"/>
</dbReference>